<dbReference type="AlphaFoldDB" id="A0A2T0T3L1"/>
<proteinExistence type="predicted"/>
<dbReference type="EMBL" id="PVTF01000006">
    <property type="protein sequence ID" value="PRY40278.1"/>
    <property type="molecule type" value="Genomic_DNA"/>
</dbReference>
<comment type="caution">
    <text evidence="1">The sequence shown here is derived from an EMBL/GenBank/DDBJ whole genome shotgun (WGS) entry which is preliminary data.</text>
</comment>
<protein>
    <submittedName>
        <fullName evidence="1">Uncharacterized protein</fullName>
    </submittedName>
</protein>
<keyword evidence="2" id="KW-1185">Reference proteome</keyword>
<gene>
    <name evidence="1" type="ORF">CLV43_10612</name>
</gene>
<evidence type="ECO:0000313" key="2">
    <source>
        <dbReference type="Proteomes" id="UP000239494"/>
    </source>
</evidence>
<evidence type="ECO:0000313" key="1">
    <source>
        <dbReference type="EMBL" id="PRY40278.1"/>
    </source>
</evidence>
<name>A0A2T0T3L1_9PSEU</name>
<dbReference type="Proteomes" id="UP000239494">
    <property type="component" value="Unassembled WGS sequence"/>
</dbReference>
<organism evidence="1 2">
    <name type="scientific">Umezawaea tangerina</name>
    <dbReference type="NCBI Taxonomy" id="84725"/>
    <lineage>
        <taxon>Bacteria</taxon>
        <taxon>Bacillati</taxon>
        <taxon>Actinomycetota</taxon>
        <taxon>Actinomycetes</taxon>
        <taxon>Pseudonocardiales</taxon>
        <taxon>Pseudonocardiaceae</taxon>
        <taxon>Umezawaea</taxon>
    </lineage>
</organism>
<sequence length="256" mass="26315">MVFSSTVDLVNTGRLAGLTAVAAVLATTACMPATDGGPPATRVFGAEGWGPLTPGMSKQEALATGELSPEPLAVIAGCDYYSFTNGPTPDPAALAADQANDTAYRDAVRRVEDLTTRIGPSPAPDAPAADQLSWASRSADAALAVSAAAVMASSTTDRIAQLVGPTNPTGVVSFGQGKLRLIGAPKTARTADGIGQGSSLTDLRKTYLGRGLGLTSPGRYEMPAHGQAGWMLDFDFNPTTNEVTFVQLRDTNAKCL</sequence>
<reference evidence="1 2" key="1">
    <citation type="submission" date="2018-03" db="EMBL/GenBank/DDBJ databases">
        <title>Genomic Encyclopedia of Archaeal and Bacterial Type Strains, Phase II (KMG-II): from individual species to whole genera.</title>
        <authorList>
            <person name="Goeker M."/>
        </authorList>
    </citation>
    <scope>NUCLEOTIDE SEQUENCE [LARGE SCALE GENOMIC DNA]</scope>
    <source>
        <strain evidence="1 2">DSM 44720</strain>
    </source>
</reference>
<accession>A0A2T0T3L1</accession>